<sequence length="333" mass="34699">MRQAFHPRCRAPEMSKTKGNPMFEGSLRSNLLLSLPALALSVLLIAITGLLSPNFFSDSNLTNLSVRLLPLGLVALGEALVLFAGRIDLSVGSIMSLATAIMALTSDTLGWLAVPLALGAGLVCGIFTASGVNVLKINPLVMTLATAAIVKGITMLILPSPGGEVDYAFYEALFGAERLLSAPLLISLAVFIVIVIVMNWSRLGRSIYAFGSDPRAAFANGISALRIDLVVFGLSGVLAAAAGIVLSIRILSGDPLIGEPYTLDAVSAAILGGVALQGGRGNAVGVFFAALALVLINNMFNLLDIDTSLQNIAKGLIFIVALVFFMRGKAEES</sequence>
<name>A0A506U2H6_9HYPH</name>
<comment type="caution">
    <text evidence="7">The sequence shown here is derived from an EMBL/GenBank/DDBJ whole genome shotgun (WGS) entry which is preliminary data.</text>
</comment>
<reference evidence="7 8" key="1">
    <citation type="submission" date="2019-06" db="EMBL/GenBank/DDBJ databases">
        <authorList>
            <person name="Li M."/>
        </authorList>
    </citation>
    <scope>NUCLEOTIDE SEQUENCE [LARGE SCALE GENOMIC DNA]</scope>
    <source>
        <strain evidence="7 8">BGMRC2036</strain>
    </source>
</reference>
<dbReference type="Proteomes" id="UP000318801">
    <property type="component" value="Unassembled WGS sequence"/>
</dbReference>
<evidence type="ECO:0000256" key="1">
    <source>
        <dbReference type="ARBA" id="ARBA00004651"/>
    </source>
</evidence>
<feature type="transmembrane region" description="Helical" evidence="6">
    <location>
        <begin position="283"/>
        <end position="303"/>
    </location>
</feature>
<protein>
    <submittedName>
        <fullName evidence="7">ABC transporter permease</fullName>
    </submittedName>
</protein>
<dbReference type="PANTHER" id="PTHR32196:SF72">
    <property type="entry name" value="RIBOSE IMPORT PERMEASE PROTEIN RBSC"/>
    <property type="match status" value="1"/>
</dbReference>
<feature type="transmembrane region" description="Helical" evidence="6">
    <location>
        <begin position="139"/>
        <end position="159"/>
    </location>
</feature>
<evidence type="ECO:0000256" key="5">
    <source>
        <dbReference type="ARBA" id="ARBA00023136"/>
    </source>
</evidence>
<dbReference type="InterPro" id="IPR001851">
    <property type="entry name" value="ABC_transp_permease"/>
</dbReference>
<keyword evidence="4 6" id="KW-1133">Transmembrane helix</keyword>
<evidence type="ECO:0000313" key="8">
    <source>
        <dbReference type="Proteomes" id="UP000318801"/>
    </source>
</evidence>
<keyword evidence="5 6" id="KW-0472">Membrane</keyword>
<feature type="transmembrane region" description="Helical" evidence="6">
    <location>
        <begin position="89"/>
        <end position="106"/>
    </location>
</feature>
<dbReference type="PANTHER" id="PTHR32196">
    <property type="entry name" value="ABC TRANSPORTER PERMEASE PROTEIN YPHD-RELATED-RELATED"/>
    <property type="match status" value="1"/>
</dbReference>
<organism evidence="7 8">
    <name type="scientific">Martelella alba</name>
    <dbReference type="NCBI Taxonomy" id="2590451"/>
    <lineage>
        <taxon>Bacteria</taxon>
        <taxon>Pseudomonadati</taxon>
        <taxon>Pseudomonadota</taxon>
        <taxon>Alphaproteobacteria</taxon>
        <taxon>Hyphomicrobiales</taxon>
        <taxon>Aurantimonadaceae</taxon>
        <taxon>Martelella</taxon>
    </lineage>
</organism>
<comment type="subcellular location">
    <subcellularLocation>
        <location evidence="1">Cell membrane</location>
        <topology evidence="1">Multi-pass membrane protein</topology>
    </subcellularLocation>
</comment>
<evidence type="ECO:0000256" key="3">
    <source>
        <dbReference type="ARBA" id="ARBA00022692"/>
    </source>
</evidence>
<keyword evidence="2" id="KW-1003">Cell membrane</keyword>
<dbReference type="GO" id="GO:0005886">
    <property type="term" value="C:plasma membrane"/>
    <property type="evidence" value="ECO:0007669"/>
    <property type="project" value="UniProtKB-SubCell"/>
</dbReference>
<proteinExistence type="predicted"/>
<dbReference type="Pfam" id="PF02653">
    <property type="entry name" value="BPD_transp_2"/>
    <property type="match status" value="1"/>
</dbReference>
<dbReference type="GO" id="GO:0022857">
    <property type="term" value="F:transmembrane transporter activity"/>
    <property type="evidence" value="ECO:0007669"/>
    <property type="project" value="InterPro"/>
</dbReference>
<dbReference type="OrthoDB" id="9808136at2"/>
<feature type="transmembrane region" description="Helical" evidence="6">
    <location>
        <begin position="112"/>
        <end position="132"/>
    </location>
</feature>
<dbReference type="CDD" id="cd06579">
    <property type="entry name" value="TM_PBP1_transp_AraH_like"/>
    <property type="match status" value="1"/>
</dbReference>
<feature type="transmembrane region" description="Helical" evidence="6">
    <location>
        <begin position="229"/>
        <end position="251"/>
    </location>
</feature>
<feature type="transmembrane region" description="Helical" evidence="6">
    <location>
        <begin position="64"/>
        <end position="82"/>
    </location>
</feature>
<accession>A0A506U2H6</accession>
<feature type="transmembrane region" description="Helical" evidence="6">
    <location>
        <begin position="179"/>
        <end position="200"/>
    </location>
</feature>
<keyword evidence="8" id="KW-1185">Reference proteome</keyword>
<evidence type="ECO:0000256" key="6">
    <source>
        <dbReference type="SAM" id="Phobius"/>
    </source>
</evidence>
<dbReference type="EMBL" id="VHLG01000019">
    <property type="protein sequence ID" value="TPW27195.1"/>
    <property type="molecule type" value="Genomic_DNA"/>
</dbReference>
<evidence type="ECO:0000313" key="7">
    <source>
        <dbReference type="EMBL" id="TPW27195.1"/>
    </source>
</evidence>
<dbReference type="AlphaFoldDB" id="A0A506U2H6"/>
<gene>
    <name evidence="7" type="ORF">FJU08_20595</name>
</gene>
<feature type="transmembrane region" description="Helical" evidence="6">
    <location>
        <begin position="309"/>
        <end position="326"/>
    </location>
</feature>
<evidence type="ECO:0000256" key="4">
    <source>
        <dbReference type="ARBA" id="ARBA00022989"/>
    </source>
</evidence>
<evidence type="ECO:0000256" key="2">
    <source>
        <dbReference type="ARBA" id="ARBA00022475"/>
    </source>
</evidence>
<keyword evidence="3 6" id="KW-0812">Transmembrane</keyword>
<feature type="transmembrane region" description="Helical" evidence="6">
    <location>
        <begin position="31"/>
        <end position="52"/>
    </location>
</feature>